<evidence type="ECO:0000313" key="9">
    <source>
        <dbReference type="Ensembl" id="ENSSAUP00010060801.1"/>
    </source>
</evidence>
<keyword evidence="10" id="KW-1185">Reference proteome</keyword>
<evidence type="ECO:0000256" key="5">
    <source>
        <dbReference type="ARBA" id="ARBA00023242"/>
    </source>
</evidence>
<name>A0A671YD13_SPAAU</name>
<feature type="compositionally biased region" description="Polar residues" evidence="7">
    <location>
        <begin position="588"/>
        <end position="603"/>
    </location>
</feature>
<evidence type="ECO:0000313" key="10">
    <source>
        <dbReference type="Proteomes" id="UP000472265"/>
    </source>
</evidence>
<keyword evidence="3" id="KW-0597">Phosphoprotein</keyword>
<feature type="domain" description="PP1-binding" evidence="8">
    <location>
        <begin position="323"/>
        <end position="376"/>
    </location>
</feature>
<dbReference type="GeneTree" id="ENSGT00940000167358"/>
<dbReference type="GeneID" id="115580932"/>
<feature type="compositionally biased region" description="Low complexity" evidence="7">
    <location>
        <begin position="282"/>
        <end position="294"/>
    </location>
</feature>
<reference evidence="9" key="1">
    <citation type="submission" date="2021-04" db="EMBL/GenBank/DDBJ databases">
        <authorList>
            <consortium name="Wellcome Sanger Institute Data Sharing"/>
        </authorList>
    </citation>
    <scope>NUCLEOTIDE SEQUENCE [LARGE SCALE GENOMIC DNA]</scope>
</reference>
<evidence type="ECO:0000256" key="4">
    <source>
        <dbReference type="ARBA" id="ARBA00022843"/>
    </source>
</evidence>
<comment type="subcellular location">
    <subcellularLocation>
        <location evidence="1">Nucleus</location>
    </subcellularLocation>
</comment>
<proteinExistence type="predicted"/>
<feature type="compositionally biased region" description="Polar residues" evidence="7">
    <location>
        <begin position="798"/>
        <end position="808"/>
    </location>
</feature>
<evidence type="ECO:0000256" key="3">
    <source>
        <dbReference type="ARBA" id="ARBA00022553"/>
    </source>
</evidence>
<feature type="region of interest" description="Disordered" evidence="7">
    <location>
        <begin position="730"/>
        <end position="822"/>
    </location>
</feature>
<dbReference type="CTD" id="157313"/>
<keyword evidence="5" id="KW-0539">Nucleus</keyword>
<evidence type="ECO:0000256" key="2">
    <source>
        <dbReference type="ARBA" id="ARBA00022499"/>
    </source>
</evidence>
<dbReference type="AlphaFoldDB" id="A0A671YD13"/>
<gene>
    <name evidence="9" type="primary">cdca2</name>
</gene>
<dbReference type="InterPro" id="IPR029334">
    <property type="entry name" value="PP1-bd"/>
</dbReference>
<feature type="compositionally biased region" description="Low complexity" evidence="7">
    <location>
        <begin position="351"/>
        <end position="362"/>
    </location>
</feature>
<organism evidence="9 10">
    <name type="scientific">Sparus aurata</name>
    <name type="common">Gilthead sea bream</name>
    <dbReference type="NCBI Taxonomy" id="8175"/>
    <lineage>
        <taxon>Eukaryota</taxon>
        <taxon>Metazoa</taxon>
        <taxon>Chordata</taxon>
        <taxon>Craniata</taxon>
        <taxon>Vertebrata</taxon>
        <taxon>Euteleostomi</taxon>
        <taxon>Actinopterygii</taxon>
        <taxon>Neopterygii</taxon>
        <taxon>Teleostei</taxon>
        <taxon>Neoteleostei</taxon>
        <taxon>Acanthomorphata</taxon>
        <taxon>Eupercaria</taxon>
        <taxon>Spariformes</taxon>
        <taxon>Sparidae</taxon>
        <taxon>Sparus</taxon>
    </lineage>
</organism>
<feature type="compositionally biased region" description="Polar residues" evidence="7">
    <location>
        <begin position="614"/>
        <end position="624"/>
    </location>
</feature>
<feature type="compositionally biased region" description="Basic and acidic residues" evidence="7">
    <location>
        <begin position="781"/>
        <end position="792"/>
    </location>
</feature>
<reference evidence="9" key="3">
    <citation type="submission" date="2025-09" db="UniProtKB">
        <authorList>
            <consortium name="Ensembl"/>
        </authorList>
    </citation>
    <scope>IDENTIFICATION</scope>
</reference>
<dbReference type="FunCoup" id="A0A671YD13">
    <property type="interactions" value="905"/>
</dbReference>
<feature type="compositionally biased region" description="Polar residues" evidence="7">
    <location>
        <begin position="636"/>
        <end position="651"/>
    </location>
</feature>
<feature type="compositionally biased region" description="Basic and acidic residues" evidence="7">
    <location>
        <begin position="1"/>
        <end position="20"/>
    </location>
</feature>
<dbReference type="PANTHER" id="PTHR21603:SF16">
    <property type="entry name" value="CELL DIVISION CYCLE-ASSOCIATED PROTEIN 2"/>
    <property type="match status" value="1"/>
</dbReference>
<dbReference type="Pfam" id="PF15276">
    <property type="entry name" value="PP1_bind"/>
    <property type="match status" value="1"/>
</dbReference>
<accession>A0A671YD13</accession>
<sequence length="902" mass="98498">MMATVERKTRSTEGVQKEKLLASSEEDSPSVVNDTSSQLNFSELTPCQFGISVQSFTPASLSKSKEKSRLAQLKARRRSNIGVRGSPETNSLICFMARQRMKTPPTFQTPELVRSSPFLPRVASTLKQKMASFQNLMDVEESEVCDPMPRQDRNTGGCIKTRDYLSDGYSCDGGKENHPPLMTPTPSKRRCLRPLEPCQLEIRETSAPILHLSLEQEEDKEPVTQAVTEGLLPSSEAVEEAQAVLISPLPHVDLELQDCSPAKNQQDCVFELQSPSKPPPDASAAASPARPSSSFRIPSLPSLLEMKPTGEDDSTETSKVKNKKKSVRFGVPLSPEFFDKNLPPSTPLQKGGTPARAPTPGGSLKLRSLLKTPQRSESQTPQSQPDLNSPTAFGASPTLAMPRNRRMHSVGDDSEEEDGKIVFPSMEEIDSAVACDTESTWDTERLNLNTAFQEESLSQSLTESDAKPSITSQMDAQNELTSVPGQEKQLEAPAQTRNRRKKRPRPELESSNEAPARSGSRKRKQPEESEPVKRSTRSAAKSASGKIKMTSTARRQWSKDVDRSLYSSRAYASKNPTLSPITERLSLIGQSPATQQTPSTGCTAPNHENHLNPEITNDSQTTAEPTLIDALKNPSEDSITSPNSSKDSTAGMSRRLSGPRLKGSGLKKRKVSVAELQTGGAMEEHCEDQNSTSLEVSRETLLTHAVPHQGGADMELNVQTSAATHCTDSEGKLECDVSTDAPSLDCPPSGEESNNAEPAQRKNNRRSSANSSHLQEQGNQVEEHQTSHEVGERPAAGQQENTIRSSSDGQEEEGATSLDLAPWQADFNFEDVFKPVATRGQRSVRRSLRNQSTAEHSAGLAWLPWSSPESSKEARRRTRGRRLSAAPPVQPSLPEETLDEAS</sequence>
<feature type="region of interest" description="Disordered" evidence="7">
    <location>
        <begin position="1"/>
        <end position="37"/>
    </location>
</feature>
<keyword evidence="6" id="KW-0131">Cell cycle</keyword>
<evidence type="ECO:0000256" key="6">
    <source>
        <dbReference type="ARBA" id="ARBA00023306"/>
    </source>
</evidence>
<keyword evidence="2" id="KW-1017">Isopeptide bond</keyword>
<evidence type="ECO:0000256" key="7">
    <source>
        <dbReference type="SAM" id="MobiDB-lite"/>
    </source>
</evidence>
<feature type="region of interest" description="Disordered" evidence="7">
    <location>
        <begin position="453"/>
        <end position="672"/>
    </location>
</feature>
<keyword evidence="4" id="KW-0832">Ubl conjugation</keyword>
<feature type="region of interest" description="Disordered" evidence="7">
    <location>
        <begin position="835"/>
        <end position="902"/>
    </location>
</feature>
<feature type="compositionally biased region" description="Low complexity" evidence="7">
    <location>
        <begin position="453"/>
        <end position="463"/>
    </location>
</feature>
<dbReference type="GO" id="GO:0005694">
    <property type="term" value="C:chromosome"/>
    <property type="evidence" value="ECO:0007669"/>
    <property type="project" value="TreeGrafter"/>
</dbReference>
<protein>
    <recommendedName>
        <fullName evidence="8">PP1-binding domain-containing protein</fullName>
    </recommendedName>
</protein>
<dbReference type="RefSeq" id="XP_030271519.1">
    <property type="nucleotide sequence ID" value="XM_030415659.1"/>
</dbReference>
<evidence type="ECO:0000256" key="1">
    <source>
        <dbReference type="ARBA" id="ARBA00004123"/>
    </source>
</evidence>
<dbReference type="PANTHER" id="PTHR21603">
    <property type="entry name" value="ANTIGEN KI-67-LIKE PROTEIN"/>
    <property type="match status" value="1"/>
</dbReference>
<dbReference type="Ensembl" id="ENSSAUT00010063750.1">
    <property type="protein sequence ID" value="ENSSAUP00010060801.1"/>
    <property type="gene ID" value="ENSSAUG00010024604.1"/>
</dbReference>
<feature type="region of interest" description="Disordered" evidence="7">
    <location>
        <begin position="271"/>
        <end position="425"/>
    </location>
</feature>
<reference evidence="9" key="2">
    <citation type="submission" date="2025-08" db="UniProtKB">
        <authorList>
            <consortium name="Ensembl"/>
        </authorList>
    </citation>
    <scope>IDENTIFICATION</scope>
</reference>
<dbReference type="GO" id="GO:0005634">
    <property type="term" value="C:nucleus"/>
    <property type="evidence" value="ECO:0007669"/>
    <property type="project" value="UniProtKB-SubCell"/>
</dbReference>
<feature type="compositionally biased region" description="Polar residues" evidence="7">
    <location>
        <begin position="469"/>
        <end position="484"/>
    </location>
</feature>
<dbReference type="GO" id="GO:0007088">
    <property type="term" value="P:regulation of mitotic nuclear division"/>
    <property type="evidence" value="ECO:0007669"/>
    <property type="project" value="TreeGrafter"/>
</dbReference>
<dbReference type="Proteomes" id="UP000472265">
    <property type="component" value="Chromosome 5"/>
</dbReference>
<dbReference type="InParanoid" id="A0A671YD13"/>
<feature type="compositionally biased region" description="Polar residues" evidence="7">
    <location>
        <begin position="371"/>
        <end position="391"/>
    </location>
</feature>
<dbReference type="GO" id="GO:0051983">
    <property type="term" value="P:regulation of chromosome segregation"/>
    <property type="evidence" value="ECO:0007669"/>
    <property type="project" value="TreeGrafter"/>
</dbReference>
<evidence type="ECO:0000259" key="8">
    <source>
        <dbReference type="Pfam" id="PF15276"/>
    </source>
</evidence>
<dbReference type="OMA" id="DSHRSEM"/>